<keyword evidence="2" id="KW-1185">Reference proteome</keyword>
<comment type="caution">
    <text evidence="1">The sequence shown here is derived from an EMBL/GenBank/DDBJ whole genome shotgun (WGS) entry which is preliminary data.</text>
</comment>
<organism evidence="1 2">
    <name type="scientific">Camellia lanceoleosa</name>
    <dbReference type="NCBI Taxonomy" id="1840588"/>
    <lineage>
        <taxon>Eukaryota</taxon>
        <taxon>Viridiplantae</taxon>
        <taxon>Streptophyta</taxon>
        <taxon>Embryophyta</taxon>
        <taxon>Tracheophyta</taxon>
        <taxon>Spermatophyta</taxon>
        <taxon>Magnoliopsida</taxon>
        <taxon>eudicotyledons</taxon>
        <taxon>Gunneridae</taxon>
        <taxon>Pentapetalae</taxon>
        <taxon>asterids</taxon>
        <taxon>Ericales</taxon>
        <taxon>Theaceae</taxon>
        <taxon>Camellia</taxon>
    </lineage>
</organism>
<accession>A0ACC0GWQ7</accession>
<reference evidence="1 2" key="1">
    <citation type="journal article" date="2022" name="Plant J.">
        <title>Chromosome-level genome of Camellia lanceoleosa provides a valuable resource for understanding genome evolution and self-incompatibility.</title>
        <authorList>
            <person name="Gong W."/>
            <person name="Xiao S."/>
            <person name="Wang L."/>
            <person name="Liao Z."/>
            <person name="Chang Y."/>
            <person name="Mo W."/>
            <person name="Hu G."/>
            <person name="Li W."/>
            <person name="Zhao G."/>
            <person name="Zhu H."/>
            <person name="Hu X."/>
            <person name="Ji K."/>
            <person name="Xiang X."/>
            <person name="Song Q."/>
            <person name="Yuan D."/>
            <person name="Jin S."/>
            <person name="Zhang L."/>
        </authorList>
    </citation>
    <scope>NUCLEOTIDE SEQUENCE [LARGE SCALE GENOMIC DNA]</scope>
    <source>
        <strain evidence="1">SQ_2022a</strain>
    </source>
</reference>
<protein>
    <submittedName>
        <fullName evidence="1">FCS-Like Zinc finger 16</fullName>
    </submittedName>
</protein>
<evidence type="ECO:0000313" key="1">
    <source>
        <dbReference type="EMBL" id="KAI8004740.1"/>
    </source>
</evidence>
<gene>
    <name evidence="1" type="ORF">LOK49_LG08G02945</name>
</gene>
<sequence>MSTKRSRVVRSSSSGELGVMNQYRPMESPPAALLMKKRATGVVAPPTVRKKLAQKDNSNVRVIVSEQTDHNIFTLGSPVRDDESQKRVDERYWVFLQSCFHCKQRISKDEDVFMYGYLQAFCSPKCRDIQIALDGKNGIPSPIPTVAATKVMKEEPAKRVFGSQVNKYTISKFK</sequence>
<evidence type="ECO:0000313" key="2">
    <source>
        <dbReference type="Proteomes" id="UP001060215"/>
    </source>
</evidence>
<dbReference type="EMBL" id="CM045766">
    <property type="protein sequence ID" value="KAI8004740.1"/>
    <property type="molecule type" value="Genomic_DNA"/>
</dbReference>
<dbReference type="Proteomes" id="UP001060215">
    <property type="component" value="Chromosome 9"/>
</dbReference>
<name>A0ACC0GWQ7_9ERIC</name>
<proteinExistence type="predicted"/>